<gene>
    <name evidence="10" type="ORF">H6P80_04785</name>
</gene>
<evidence type="ECO:0000256" key="6">
    <source>
        <dbReference type="ARBA" id="ARBA00023136"/>
    </source>
</evidence>
<keyword evidence="5 8" id="KW-1133">Transmembrane helix</keyword>
<evidence type="ECO:0000256" key="7">
    <source>
        <dbReference type="ARBA" id="ARBA00023186"/>
    </source>
</evidence>
<keyword evidence="4 8" id="KW-0812">Transmembrane</keyword>
<dbReference type="InterPro" id="IPR018704">
    <property type="entry name" value="SecYEG/CpoB_TPR"/>
</dbReference>
<dbReference type="GO" id="GO:0044877">
    <property type="term" value="F:protein-containing complex binding"/>
    <property type="evidence" value="ECO:0007669"/>
    <property type="project" value="InterPro"/>
</dbReference>
<comment type="subcellular location">
    <subcellularLocation>
        <location evidence="2">Cell membrane</location>
    </subcellularLocation>
    <subcellularLocation>
        <location evidence="1">Membrane</location>
        <topology evidence="1">Single-pass membrane protein</topology>
    </subcellularLocation>
</comment>
<accession>A0A842HVE1</accession>
<evidence type="ECO:0000256" key="4">
    <source>
        <dbReference type="ARBA" id="ARBA00022692"/>
    </source>
</evidence>
<evidence type="ECO:0000256" key="5">
    <source>
        <dbReference type="ARBA" id="ARBA00022989"/>
    </source>
</evidence>
<keyword evidence="3" id="KW-1003">Cell membrane</keyword>
<keyword evidence="7" id="KW-0143">Chaperone</keyword>
<dbReference type="Pfam" id="PF09976">
    <property type="entry name" value="TPR_21"/>
    <property type="match status" value="1"/>
</dbReference>
<evidence type="ECO:0000256" key="3">
    <source>
        <dbReference type="ARBA" id="ARBA00022475"/>
    </source>
</evidence>
<evidence type="ECO:0000256" key="8">
    <source>
        <dbReference type="SAM" id="Phobius"/>
    </source>
</evidence>
<organism evidence="10 11">
    <name type="scientific">Parasphingopyxis marina</name>
    <dbReference type="NCBI Taxonomy" id="2761622"/>
    <lineage>
        <taxon>Bacteria</taxon>
        <taxon>Pseudomonadati</taxon>
        <taxon>Pseudomonadota</taxon>
        <taxon>Alphaproteobacteria</taxon>
        <taxon>Sphingomonadales</taxon>
        <taxon>Sphingomonadaceae</taxon>
        <taxon>Parasphingopyxis</taxon>
    </lineage>
</organism>
<evidence type="ECO:0000259" key="9">
    <source>
        <dbReference type="Pfam" id="PF09976"/>
    </source>
</evidence>
<keyword evidence="11" id="KW-1185">Reference proteome</keyword>
<dbReference type="EMBL" id="JACJVJ010000001">
    <property type="protein sequence ID" value="MBC2776932.1"/>
    <property type="molecule type" value="Genomic_DNA"/>
</dbReference>
<reference evidence="10 11" key="1">
    <citation type="submission" date="2020-08" db="EMBL/GenBank/DDBJ databases">
        <title>Draft genome sequence of Parasphingopyxis sp. GrpM-11.</title>
        <authorList>
            <person name="Oh J."/>
            <person name="Roh D.-H."/>
        </authorList>
    </citation>
    <scope>NUCLEOTIDE SEQUENCE [LARGE SCALE GENOMIC DNA]</scope>
    <source>
        <strain evidence="10 11">GrpM-11</strain>
    </source>
</reference>
<dbReference type="AlphaFoldDB" id="A0A842HVE1"/>
<feature type="transmembrane region" description="Helical" evidence="8">
    <location>
        <begin position="31"/>
        <end position="52"/>
    </location>
</feature>
<comment type="caution">
    <text evidence="10">The sequence shown here is derived from an EMBL/GenBank/DDBJ whole genome shotgun (WGS) entry which is preliminary data.</text>
</comment>
<feature type="domain" description="Ancillary SecYEG translocon subunit/Cell division coordinator CpoB TPR" evidence="9">
    <location>
        <begin position="26"/>
        <end position="198"/>
    </location>
</feature>
<dbReference type="InterPro" id="IPR026039">
    <property type="entry name" value="YfgM"/>
</dbReference>
<evidence type="ECO:0000256" key="2">
    <source>
        <dbReference type="ARBA" id="ARBA00004236"/>
    </source>
</evidence>
<protein>
    <submittedName>
        <fullName evidence="10">Tetratricopeptide repeat protein</fullName>
    </submittedName>
</protein>
<sequence>MAIVPQDNSAFMREVDEQVRKDQATQFWARWGVWLVGLVMAGLIAFGGWLYWNHSQTVAAENEVEQLSQLLEEISSGNTDNADAVLATLVQSGRPGVRAEALLTQAALALQDGRDAEAVQIYATLAGDTGLPQQFRDLALIRQTAVEFENMEPQAVIDRLAHLAVPESPWFGSAGELTAIALINKGERQAAGEMFAQIASEDNAGTVPETLRIRAVQMAGVLGVDAVPDEPIEMQLPPSAAAQAAAPGTAP</sequence>
<dbReference type="PANTHER" id="PTHR38035:SF1">
    <property type="entry name" value="ANCILLARY SECYEG TRANSLOCON SUBUNIT"/>
    <property type="match status" value="1"/>
</dbReference>
<evidence type="ECO:0000256" key="1">
    <source>
        <dbReference type="ARBA" id="ARBA00004167"/>
    </source>
</evidence>
<evidence type="ECO:0000313" key="11">
    <source>
        <dbReference type="Proteomes" id="UP000564378"/>
    </source>
</evidence>
<dbReference type="GO" id="GO:0005886">
    <property type="term" value="C:plasma membrane"/>
    <property type="evidence" value="ECO:0007669"/>
    <property type="project" value="UniProtKB-SubCell"/>
</dbReference>
<evidence type="ECO:0000313" key="10">
    <source>
        <dbReference type="EMBL" id="MBC2776932.1"/>
    </source>
</evidence>
<dbReference type="PANTHER" id="PTHR38035">
    <property type="entry name" value="UPF0070 PROTEIN YFGM"/>
    <property type="match status" value="1"/>
</dbReference>
<name>A0A842HVE1_9SPHN</name>
<proteinExistence type="predicted"/>
<keyword evidence="6 8" id="KW-0472">Membrane</keyword>
<dbReference type="Proteomes" id="UP000564378">
    <property type="component" value="Unassembled WGS sequence"/>
</dbReference>